<dbReference type="InterPro" id="IPR002156">
    <property type="entry name" value="RNaseH_domain"/>
</dbReference>
<evidence type="ECO:0000313" key="4">
    <source>
        <dbReference type="Proteomes" id="UP000595140"/>
    </source>
</evidence>
<dbReference type="SUPFAM" id="SSF53098">
    <property type="entry name" value="Ribonuclease H-like"/>
    <property type="match status" value="1"/>
</dbReference>
<accession>A0A484L9Y5</accession>
<dbReference type="Pfam" id="PF13456">
    <property type="entry name" value="RVT_3"/>
    <property type="match status" value="1"/>
</dbReference>
<gene>
    <name evidence="3" type="ORF">CCAM_LOCUS14983</name>
</gene>
<dbReference type="InterPro" id="IPR036397">
    <property type="entry name" value="RNaseH_sf"/>
</dbReference>
<keyword evidence="4" id="KW-1185">Reference proteome</keyword>
<protein>
    <recommendedName>
        <fullName evidence="5">RNase H type-1 domain-containing protein</fullName>
    </recommendedName>
</protein>
<dbReference type="PANTHER" id="PTHR33116:SF86">
    <property type="entry name" value="REVERSE TRANSCRIPTASE DOMAIN-CONTAINING PROTEIN"/>
    <property type="match status" value="1"/>
</dbReference>
<evidence type="ECO:0000259" key="2">
    <source>
        <dbReference type="Pfam" id="PF13966"/>
    </source>
</evidence>
<dbReference type="EMBL" id="OOIL02001160">
    <property type="protein sequence ID" value="VFQ73207.1"/>
    <property type="molecule type" value="Genomic_DNA"/>
</dbReference>
<dbReference type="Proteomes" id="UP000595140">
    <property type="component" value="Unassembled WGS sequence"/>
</dbReference>
<dbReference type="GO" id="GO:0003676">
    <property type="term" value="F:nucleic acid binding"/>
    <property type="evidence" value="ECO:0007669"/>
    <property type="project" value="InterPro"/>
</dbReference>
<name>A0A484L9Y5_9ASTE</name>
<dbReference type="PANTHER" id="PTHR33116">
    <property type="entry name" value="REVERSE TRANSCRIPTASE ZINC-BINDING DOMAIN-CONTAINING PROTEIN-RELATED-RELATED"/>
    <property type="match status" value="1"/>
</dbReference>
<dbReference type="CDD" id="cd06222">
    <property type="entry name" value="RNase_H_like"/>
    <property type="match status" value="1"/>
</dbReference>
<organism evidence="3 4">
    <name type="scientific">Cuscuta campestris</name>
    <dbReference type="NCBI Taxonomy" id="132261"/>
    <lineage>
        <taxon>Eukaryota</taxon>
        <taxon>Viridiplantae</taxon>
        <taxon>Streptophyta</taxon>
        <taxon>Embryophyta</taxon>
        <taxon>Tracheophyta</taxon>
        <taxon>Spermatophyta</taxon>
        <taxon>Magnoliopsida</taxon>
        <taxon>eudicotyledons</taxon>
        <taxon>Gunneridae</taxon>
        <taxon>Pentapetalae</taxon>
        <taxon>asterids</taxon>
        <taxon>lamiids</taxon>
        <taxon>Solanales</taxon>
        <taxon>Convolvulaceae</taxon>
        <taxon>Cuscuteae</taxon>
        <taxon>Cuscuta</taxon>
        <taxon>Cuscuta subgen. Grammica</taxon>
        <taxon>Cuscuta sect. Cleistogrammica</taxon>
    </lineage>
</organism>
<evidence type="ECO:0000259" key="1">
    <source>
        <dbReference type="Pfam" id="PF13456"/>
    </source>
</evidence>
<feature type="domain" description="RNase H type-1" evidence="1">
    <location>
        <begin position="407"/>
        <end position="522"/>
    </location>
</feature>
<dbReference type="InterPro" id="IPR044730">
    <property type="entry name" value="RNase_H-like_dom_plant"/>
</dbReference>
<dbReference type="Gene3D" id="3.30.420.10">
    <property type="entry name" value="Ribonuclease H-like superfamily/Ribonuclease H"/>
    <property type="match status" value="1"/>
</dbReference>
<reference evidence="3 4" key="1">
    <citation type="submission" date="2018-04" db="EMBL/GenBank/DDBJ databases">
        <authorList>
            <person name="Vogel A."/>
        </authorList>
    </citation>
    <scope>NUCLEOTIDE SEQUENCE [LARGE SCALE GENOMIC DNA]</scope>
</reference>
<dbReference type="OrthoDB" id="1742963at2759"/>
<feature type="domain" description="Reverse transcriptase zinc-binding" evidence="2">
    <location>
        <begin position="214"/>
        <end position="301"/>
    </location>
</feature>
<evidence type="ECO:0000313" key="3">
    <source>
        <dbReference type="EMBL" id="VFQ73207.1"/>
    </source>
</evidence>
<evidence type="ECO:0008006" key="5">
    <source>
        <dbReference type="Google" id="ProtNLM"/>
    </source>
</evidence>
<dbReference type="InterPro" id="IPR012337">
    <property type="entry name" value="RNaseH-like_sf"/>
</dbReference>
<sequence length="542" mass="61651">MPLYAMSVFLLPRVTCQRIERLLNSFWWESKGINSSGIHWMSWQRLSAPKKFGGLGFKQIREFNVAMIGKQGWRLLTKPEALVTKVFKAMYFPKTSFLEAQLGSNPSYCWRSILEAKNLISNGVRKRIGDGSNTLVWGDPWLADRVNPFILTPRPPFMPNLPVCFLLNHDAGGWNLEVVQSLFCPRDVDQISRVPLQLDSEDKWYWAGETHGEYSVKEAYRRLVGEATSTPDFSRWGQIWQIPIAPKIRICLWRTIRNILPVKVALITKGVEIEIECPVCGGAAETIDHIFLQCPLAIGVWNLLGWSRHLVQTESLVEWMEYQFSKLSIKELKLVAEVIWAIWRARNKAVWDHYIPSPQSVVSWIIEVLLEPPNKTGQSGRQESMQVSPRSEHRVFRCYVDAAIFPSSKEVAFGSVIFDPGGSFYAAINRMMQCPLEPVIAEAMACREALTWARANEIQDMELLTDCRWVAEALCERNIQVFSYLGTIIKDCKALLAQFNSALVAHIPREDNGIAHTLARSAITQSSTWNTSPPDCISHLLE</sequence>
<dbReference type="Pfam" id="PF13966">
    <property type="entry name" value="zf-RVT"/>
    <property type="match status" value="1"/>
</dbReference>
<dbReference type="InterPro" id="IPR026960">
    <property type="entry name" value="RVT-Znf"/>
</dbReference>
<dbReference type="GO" id="GO:0004523">
    <property type="term" value="F:RNA-DNA hybrid ribonuclease activity"/>
    <property type="evidence" value="ECO:0007669"/>
    <property type="project" value="InterPro"/>
</dbReference>
<dbReference type="AlphaFoldDB" id="A0A484L9Y5"/>
<proteinExistence type="predicted"/>